<dbReference type="AlphaFoldDB" id="A0AAD8AIH7"/>
<accession>A0AAD8AIH7</accession>
<evidence type="ECO:0000313" key="6">
    <source>
        <dbReference type="EMBL" id="KAJ9599266.1"/>
    </source>
</evidence>
<dbReference type="FunFam" id="1.10.287.3980:FF:000001">
    <property type="entry name" value="Mitochondrial ribosomal protein L34"/>
    <property type="match status" value="1"/>
</dbReference>
<keyword evidence="3" id="KW-0687">Ribonucleoprotein</keyword>
<dbReference type="Gene3D" id="1.10.287.3980">
    <property type="match status" value="1"/>
</dbReference>
<evidence type="ECO:0000313" key="7">
    <source>
        <dbReference type="Proteomes" id="UP001233999"/>
    </source>
</evidence>
<reference evidence="6" key="2">
    <citation type="submission" date="2023-05" db="EMBL/GenBank/DDBJ databases">
        <authorList>
            <person name="Fouks B."/>
        </authorList>
    </citation>
    <scope>NUCLEOTIDE SEQUENCE</scope>
    <source>
        <strain evidence="6">Stay&amp;Tobe</strain>
        <tissue evidence="6">Testes</tissue>
    </source>
</reference>
<evidence type="ECO:0000256" key="1">
    <source>
        <dbReference type="ARBA" id="ARBA00010111"/>
    </source>
</evidence>
<name>A0AAD8AIH7_DIPPU</name>
<comment type="caution">
    <text evidence="6">The sequence shown here is derived from an EMBL/GenBank/DDBJ whole genome shotgun (WGS) entry which is preliminary data.</text>
</comment>
<dbReference type="PANTHER" id="PTHR14503:SF4">
    <property type="entry name" value="LARGE RIBOSOMAL SUBUNIT PROTEIN BL34M"/>
    <property type="match status" value="1"/>
</dbReference>
<dbReference type="EMBL" id="JASPKZ010000825">
    <property type="protein sequence ID" value="KAJ9599266.1"/>
    <property type="molecule type" value="Genomic_DNA"/>
</dbReference>
<dbReference type="GO" id="GO:0003735">
    <property type="term" value="F:structural constituent of ribosome"/>
    <property type="evidence" value="ECO:0007669"/>
    <property type="project" value="InterPro"/>
</dbReference>
<dbReference type="Proteomes" id="UP001233999">
    <property type="component" value="Unassembled WGS sequence"/>
</dbReference>
<evidence type="ECO:0000256" key="2">
    <source>
        <dbReference type="ARBA" id="ARBA00022980"/>
    </source>
</evidence>
<protein>
    <recommendedName>
        <fullName evidence="4">Large ribosomal subunit protein bL34m</fullName>
    </recommendedName>
    <alternativeName>
        <fullName evidence="5">39S ribosomal protein L34, mitochondrial</fullName>
    </alternativeName>
</protein>
<dbReference type="GO" id="GO:0005762">
    <property type="term" value="C:mitochondrial large ribosomal subunit"/>
    <property type="evidence" value="ECO:0007669"/>
    <property type="project" value="TreeGrafter"/>
</dbReference>
<evidence type="ECO:0000256" key="5">
    <source>
        <dbReference type="ARBA" id="ARBA00035434"/>
    </source>
</evidence>
<keyword evidence="2" id="KW-0689">Ribosomal protein</keyword>
<dbReference type="PANTHER" id="PTHR14503">
    <property type="entry name" value="MITOCHONDRIAL RIBOSOMAL PROTEIN 34 FAMILY MEMBER"/>
    <property type="match status" value="1"/>
</dbReference>
<keyword evidence="7" id="KW-1185">Reference proteome</keyword>
<dbReference type="GO" id="GO:0006412">
    <property type="term" value="P:translation"/>
    <property type="evidence" value="ECO:0007669"/>
    <property type="project" value="InterPro"/>
</dbReference>
<sequence length="159" mass="18172">MFTKRLGIQLSEFIRLRNLRGLVSNTRNLHIGRISPTTTNRPTQTICKNENTGLLQNVINKINLMQIKPISNLASAVHKSVYCQQIIGRPCMIGRGSLLKPSEISDFTTTVRTNVRCHLPRPSERKRIKKHGWKKLMSTPSGRKTIMRRILKGRHVVSH</sequence>
<dbReference type="Pfam" id="PF00468">
    <property type="entry name" value="Ribosomal_L34"/>
    <property type="match status" value="1"/>
</dbReference>
<evidence type="ECO:0000256" key="4">
    <source>
        <dbReference type="ARBA" id="ARBA00035274"/>
    </source>
</evidence>
<organism evidence="6 7">
    <name type="scientific">Diploptera punctata</name>
    <name type="common">Pacific beetle cockroach</name>
    <dbReference type="NCBI Taxonomy" id="6984"/>
    <lineage>
        <taxon>Eukaryota</taxon>
        <taxon>Metazoa</taxon>
        <taxon>Ecdysozoa</taxon>
        <taxon>Arthropoda</taxon>
        <taxon>Hexapoda</taxon>
        <taxon>Insecta</taxon>
        <taxon>Pterygota</taxon>
        <taxon>Neoptera</taxon>
        <taxon>Polyneoptera</taxon>
        <taxon>Dictyoptera</taxon>
        <taxon>Blattodea</taxon>
        <taxon>Blaberoidea</taxon>
        <taxon>Blaberidae</taxon>
        <taxon>Diplopterinae</taxon>
        <taxon>Diploptera</taxon>
    </lineage>
</organism>
<evidence type="ECO:0000256" key="3">
    <source>
        <dbReference type="ARBA" id="ARBA00023274"/>
    </source>
</evidence>
<gene>
    <name evidence="6" type="ORF">L9F63_010268</name>
</gene>
<proteinExistence type="inferred from homology"/>
<reference evidence="6" key="1">
    <citation type="journal article" date="2023" name="IScience">
        <title>Live-bearing cockroach genome reveals convergent evolutionary mechanisms linked to viviparity in insects and beyond.</title>
        <authorList>
            <person name="Fouks B."/>
            <person name="Harrison M.C."/>
            <person name="Mikhailova A.A."/>
            <person name="Marchal E."/>
            <person name="English S."/>
            <person name="Carruthers M."/>
            <person name="Jennings E.C."/>
            <person name="Chiamaka E.L."/>
            <person name="Frigard R.A."/>
            <person name="Pippel M."/>
            <person name="Attardo G.M."/>
            <person name="Benoit J.B."/>
            <person name="Bornberg-Bauer E."/>
            <person name="Tobe S.S."/>
        </authorList>
    </citation>
    <scope>NUCLEOTIDE SEQUENCE</scope>
    <source>
        <strain evidence="6">Stay&amp;Tobe</strain>
    </source>
</reference>
<dbReference type="InterPro" id="IPR000271">
    <property type="entry name" value="Ribosomal_bL34"/>
</dbReference>
<comment type="similarity">
    <text evidence="1">Belongs to the bacterial ribosomal protein bL34 family.</text>
</comment>